<sequence length="362" mass="39344">MNERLQSLQQSMNTHGWDHVLVTDPKHVYYLTGFASDPHERFLGLLLSTVNEPVLIVPALDADAAGAASTVKNIVTHQDTENPYLLLKRQIQGAAGTWAVEKEQLTVSRYEQLQQHVNADRIDDVGVVLRELRIRKSADEVKIIKHAVRLVEEVLTQGLAQVKIGVSEIELVAELEYLMKKLGADAPSFATMVLSGPNTALPHGVPGTRRIQAGDLLMFDLGVYAGGYASDITRTFAVGEPKPEAVHVYETVLAANLAGIKAVKPGVTYGSIDRAARKVIDDAGYGHAFVHRLGHGLGMDVHEYPSIHGMNQELLRPGAVFTIEPGVYLQGVGGVRIEDDVIVTENGVEVLTSFPKELTIIG</sequence>
<feature type="domain" description="Peptidase M24" evidence="6">
    <location>
        <begin position="143"/>
        <end position="345"/>
    </location>
</feature>
<evidence type="ECO:0000259" key="7">
    <source>
        <dbReference type="Pfam" id="PF01321"/>
    </source>
</evidence>
<dbReference type="GO" id="GO:0046872">
    <property type="term" value="F:metal ion binding"/>
    <property type="evidence" value="ECO:0007669"/>
    <property type="project" value="UniProtKB-KW"/>
</dbReference>
<keyword evidence="3" id="KW-0479">Metal-binding</keyword>
<dbReference type="Gene3D" id="3.90.230.10">
    <property type="entry name" value="Creatinase/methionine aminopeptidase superfamily"/>
    <property type="match status" value="1"/>
</dbReference>
<dbReference type="OrthoDB" id="9806388at2"/>
<proteinExistence type="inferred from homology"/>
<dbReference type="Proteomes" id="UP000076796">
    <property type="component" value="Unassembled WGS sequence"/>
</dbReference>
<name>A0A163FS87_9BACL</name>
<evidence type="ECO:0000256" key="4">
    <source>
        <dbReference type="ARBA" id="ARBA00022801"/>
    </source>
</evidence>
<dbReference type="Pfam" id="PF00557">
    <property type="entry name" value="Peptidase_M24"/>
    <property type="match status" value="1"/>
</dbReference>
<dbReference type="InterPro" id="IPR001131">
    <property type="entry name" value="Peptidase_M24B_aminopep-P_CS"/>
</dbReference>
<dbReference type="InterPro" id="IPR000994">
    <property type="entry name" value="Pept_M24"/>
</dbReference>
<comment type="caution">
    <text evidence="8">The sequence shown here is derived from an EMBL/GenBank/DDBJ whole genome shotgun (WGS) entry which is preliminary data.</text>
</comment>
<dbReference type="AlphaFoldDB" id="A0A163FS87"/>
<dbReference type="InterPro" id="IPR036005">
    <property type="entry name" value="Creatinase/aminopeptidase-like"/>
</dbReference>
<dbReference type="InterPro" id="IPR029149">
    <property type="entry name" value="Creatin/AminoP/Spt16_N"/>
</dbReference>
<evidence type="ECO:0000256" key="1">
    <source>
        <dbReference type="ARBA" id="ARBA00001936"/>
    </source>
</evidence>
<dbReference type="InterPro" id="IPR050659">
    <property type="entry name" value="Peptidase_M24B"/>
</dbReference>
<evidence type="ECO:0000256" key="3">
    <source>
        <dbReference type="ARBA" id="ARBA00022723"/>
    </source>
</evidence>
<dbReference type="GO" id="GO:0004177">
    <property type="term" value="F:aminopeptidase activity"/>
    <property type="evidence" value="ECO:0007669"/>
    <property type="project" value="UniProtKB-ARBA"/>
</dbReference>
<dbReference type="PANTHER" id="PTHR46112:SF10">
    <property type="entry name" value="DIPEPTIDASE YKVY-RELATED"/>
    <property type="match status" value="1"/>
</dbReference>
<feature type="domain" description="Creatinase N-terminal" evidence="7">
    <location>
        <begin position="4"/>
        <end position="134"/>
    </location>
</feature>
<accession>A0A163FS87</accession>
<keyword evidence="5" id="KW-0464">Manganese</keyword>
<dbReference type="InterPro" id="IPR001714">
    <property type="entry name" value="Pept_M24_MAP"/>
</dbReference>
<evidence type="ECO:0000259" key="6">
    <source>
        <dbReference type="Pfam" id="PF00557"/>
    </source>
</evidence>
<evidence type="ECO:0000256" key="5">
    <source>
        <dbReference type="ARBA" id="ARBA00023211"/>
    </source>
</evidence>
<gene>
    <name evidence="8" type="ORF">AWU65_31300</name>
</gene>
<dbReference type="PANTHER" id="PTHR46112">
    <property type="entry name" value="AMINOPEPTIDASE"/>
    <property type="match status" value="1"/>
</dbReference>
<dbReference type="CDD" id="cd01092">
    <property type="entry name" value="APP-like"/>
    <property type="match status" value="1"/>
</dbReference>
<dbReference type="InterPro" id="IPR000587">
    <property type="entry name" value="Creatinase_N"/>
</dbReference>
<reference evidence="8" key="1">
    <citation type="journal article" date="2016" name="Genome Announc.">
        <title>Draft genomes of two strains of Paenibacillus glucanolyticus with capability to degrade lignocellulose.</title>
        <authorList>
            <person name="Mathews S.L."/>
            <person name="Pawlak J."/>
            <person name="Grunden A.M."/>
        </authorList>
    </citation>
    <scope>NUCLEOTIDE SEQUENCE [LARGE SCALE GENOMIC DNA]</scope>
    <source>
        <strain evidence="8">SLM1</strain>
    </source>
</reference>
<dbReference type="EMBL" id="LWMH01000002">
    <property type="protein sequence ID" value="KZS44540.1"/>
    <property type="molecule type" value="Genomic_DNA"/>
</dbReference>
<dbReference type="SUPFAM" id="SSF53092">
    <property type="entry name" value="Creatinase/prolidase N-terminal domain"/>
    <property type="match status" value="1"/>
</dbReference>
<dbReference type="GO" id="GO:0008235">
    <property type="term" value="F:metalloexopeptidase activity"/>
    <property type="evidence" value="ECO:0007669"/>
    <property type="project" value="UniProtKB-ARBA"/>
</dbReference>
<dbReference type="SUPFAM" id="SSF55920">
    <property type="entry name" value="Creatinase/aminopeptidase"/>
    <property type="match status" value="1"/>
</dbReference>
<dbReference type="PRINTS" id="PR00599">
    <property type="entry name" value="MAPEPTIDASE"/>
</dbReference>
<dbReference type="PROSITE" id="PS00491">
    <property type="entry name" value="PROLINE_PEPTIDASE"/>
    <property type="match status" value="1"/>
</dbReference>
<evidence type="ECO:0000256" key="2">
    <source>
        <dbReference type="ARBA" id="ARBA00008766"/>
    </source>
</evidence>
<dbReference type="GeneID" id="97553769"/>
<comment type="similarity">
    <text evidence="2">Belongs to the peptidase M24B family.</text>
</comment>
<protein>
    <submittedName>
        <fullName evidence="8">Metallopeptidase</fullName>
    </submittedName>
</protein>
<comment type="cofactor">
    <cofactor evidence="1">
        <name>Mn(2+)</name>
        <dbReference type="ChEBI" id="CHEBI:29035"/>
    </cofactor>
</comment>
<dbReference type="RefSeq" id="WP_063480454.1">
    <property type="nucleotide sequence ID" value="NZ_CP147845.1"/>
</dbReference>
<evidence type="ECO:0000313" key="9">
    <source>
        <dbReference type="Proteomes" id="UP000076796"/>
    </source>
</evidence>
<keyword evidence="4" id="KW-0378">Hydrolase</keyword>
<dbReference type="Pfam" id="PF01321">
    <property type="entry name" value="Creatinase_N"/>
    <property type="match status" value="1"/>
</dbReference>
<keyword evidence="9" id="KW-1185">Reference proteome</keyword>
<evidence type="ECO:0000313" key="8">
    <source>
        <dbReference type="EMBL" id="KZS44540.1"/>
    </source>
</evidence>
<dbReference type="STRING" id="59843.A3958_03565"/>
<organism evidence="8 9">
    <name type="scientific">Paenibacillus glucanolyticus</name>
    <dbReference type="NCBI Taxonomy" id="59843"/>
    <lineage>
        <taxon>Bacteria</taxon>
        <taxon>Bacillati</taxon>
        <taxon>Bacillota</taxon>
        <taxon>Bacilli</taxon>
        <taxon>Bacillales</taxon>
        <taxon>Paenibacillaceae</taxon>
        <taxon>Paenibacillus</taxon>
    </lineage>
</organism>
<dbReference type="Gene3D" id="3.40.350.10">
    <property type="entry name" value="Creatinase/prolidase N-terminal domain"/>
    <property type="match status" value="1"/>
</dbReference>